<dbReference type="Proteomes" id="UP000663868">
    <property type="component" value="Unassembled WGS sequence"/>
</dbReference>
<comment type="caution">
    <text evidence="2">The sequence shown here is derived from an EMBL/GenBank/DDBJ whole genome shotgun (WGS) entry which is preliminary data.</text>
</comment>
<proteinExistence type="predicted"/>
<feature type="non-terminal residue" evidence="2">
    <location>
        <position position="1"/>
    </location>
</feature>
<feature type="region of interest" description="Disordered" evidence="1">
    <location>
        <begin position="1"/>
        <end position="34"/>
    </location>
</feature>
<organism evidence="2 3">
    <name type="scientific">Adineta steineri</name>
    <dbReference type="NCBI Taxonomy" id="433720"/>
    <lineage>
        <taxon>Eukaryota</taxon>
        <taxon>Metazoa</taxon>
        <taxon>Spiralia</taxon>
        <taxon>Gnathifera</taxon>
        <taxon>Rotifera</taxon>
        <taxon>Eurotatoria</taxon>
        <taxon>Bdelloidea</taxon>
        <taxon>Adinetida</taxon>
        <taxon>Adinetidae</taxon>
        <taxon>Adineta</taxon>
    </lineage>
</organism>
<gene>
    <name evidence="2" type="ORF">KXQ929_LOCUS50313</name>
</gene>
<name>A0A820NGM0_9BILA</name>
<evidence type="ECO:0000256" key="1">
    <source>
        <dbReference type="SAM" id="MobiDB-lite"/>
    </source>
</evidence>
<accession>A0A820NGM0</accession>
<evidence type="ECO:0000313" key="2">
    <source>
        <dbReference type="EMBL" id="CAF4388352.1"/>
    </source>
</evidence>
<evidence type="ECO:0000313" key="3">
    <source>
        <dbReference type="Proteomes" id="UP000663868"/>
    </source>
</evidence>
<sequence length="34" mass="3774">KNEKEPMAMAMPPPTYQDAVQNNLYPSAPPDEKA</sequence>
<dbReference type="EMBL" id="CAJOBB010022851">
    <property type="protein sequence ID" value="CAF4388352.1"/>
    <property type="molecule type" value="Genomic_DNA"/>
</dbReference>
<reference evidence="2" key="1">
    <citation type="submission" date="2021-02" db="EMBL/GenBank/DDBJ databases">
        <authorList>
            <person name="Nowell W R."/>
        </authorList>
    </citation>
    <scope>NUCLEOTIDE SEQUENCE</scope>
</reference>
<dbReference type="AlphaFoldDB" id="A0A820NGM0"/>
<protein>
    <submittedName>
        <fullName evidence="2">Uncharacterized protein</fullName>
    </submittedName>
</protein>